<name>A0AAU9CSD0_9GAMM</name>
<dbReference type="Proteomes" id="UP001321825">
    <property type="component" value="Chromosome"/>
</dbReference>
<dbReference type="NCBIfam" id="TIGR01414">
    <property type="entry name" value="autotrans_barl"/>
    <property type="match status" value="1"/>
</dbReference>
<evidence type="ECO:0000313" key="3">
    <source>
        <dbReference type="Proteomes" id="UP001321825"/>
    </source>
</evidence>
<keyword evidence="3" id="KW-1185">Reference proteome</keyword>
<accession>A0AAU9CSD0</accession>
<organism evidence="2 3">
    <name type="scientific">Methylomarinovum caldicuralii</name>
    <dbReference type="NCBI Taxonomy" id="438856"/>
    <lineage>
        <taxon>Bacteria</taxon>
        <taxon>Pseudomonadati</taxon>
        <taxon>Pseudomonadota</taxon>
        <taxon>Gammaproteobacteria</taxon>
        <taxon>Methylococcales</taxon>
        <taxon>Methylothermaceae</taxon>
        <taxon>Methylomarinovum</taxon>
    </lineage>
</organism>
<dbReference type="SUPFAM" id="SSF103515">
    <property type="entry name" value="Autotransporter"/>
    <property type="match status" value="1"/>
</dbReference>
<dbReference type="InterPro" id="IPR006315">
    <property type="entry name" value="OM_autotransptr_brl_dom"/>
</dbReference>
<sequence length="465" mass="51383">MRKTRRSSALLGKITTAGLAGLCGTIALLTPDWRQQLLAAYNPLLMEQQALNQTEKTMADVIFEACSQRNEQLEEQLEEQFRNRCNALVGTALDESANPAEVGNALFRVGPEQLLVYGLQATRTMASNINVVNTSVLGRLQTLHAGLDSVRFAGVQLYQDGQPLRGGNAGSEAFGKLGVWLNGSYHLGEVDSTRDVKGFTFKNWSVTAGADYKILESVVVGGAFTYITSDNDFKHKGGESDNDSYIGSLYGSFYPIENLYVDVLGTYGHINFDIDRKISYRLASSTDPDNFDVVNTKAKGDTDGRQWGLTLSTGYNFHWQSVKFTPYARFSYLKLDIDNYRERGGQGWALRFDSQDIESMKSIVGGRLAYAISLPWGVVVPQARGEWHHEFRDPSRTIKASFVGDPLGQKFSIFVPHPDEDYAIFGGDLTATFAQGISAFVGYEALVGYDRISSHRVTLGARVQF</sequence>
<dbReference type="Gene3D" id="2.40.128.130">
    <property type="entry name" value="Autotransporter beta-domain"/>
    <property type="match status" value="1"/>
</dbReference>
<proteinExistence type="predicted"/>
<evidence type="ECO:0000259" key="1">
    <source>
        <dbReference type="PROSITE" id="PS51208"/>
    </source>
</evidence>
<evidence type="ECO:0000313" key="2">
    <source>
        <dbReference type="EMBL" id="BCX80812.1"/>
    </source>
</evidence>
<reference evidence="3" key="1">
    <citation type="journal article" date="2024" name="Int. J. Syst. Evol. Microbiol.">
        <title>Methylomarinovum tepidoasis sp. nov., a moderately thermophilic methanotroph of the family Methylothermaceae isolated from a deep-sea hydrothermal field.</title>
        <authorList>
            <person name="Hirayama H."/>
            <person name="Takaki Y."/>
            <person name="Abe M."/>
            <person name="Miyazaki M."/>
            <person name="Uematsu K."/>
            <person name="Matsui Y."/>
            <person name="Takai K."/>
        </authorList>
    </citation>
    <scope>NUCLEOTIDE SEQUENCE [LARGE SCALE GENOMIC DNA]</scope>
    <source>
        <strain evidence="3">IT-9</strain>
    </source>
</reference>
<feature type="domain" description="Autotransporter" evidence="1">
    <location>
        <begin position="172"/>
        <end position="465"/>
    </location>
</feature>
<dbReference type="PROSITE" id="PS51208">
    <property type="entry name" value="AUTOTRANSPORTER"/>
    <property type="match status" value="1"/>
</dbReference>
<dbReference type="Pfam" id="PF03797">
    <property type="entry name" value="Autotransporter"/>
    <property type="match status" value="1"/>
</dbReference>
<dbReference type="InterPro" id="IPR005546">
    <property type="entry name" value="Autotransporte_beta"/>
</dbReference>
<protein>
    <submittedName>
        <fullName evidence="2">Outer membrane lipase/esterase</fullName>
    </submittedName>
</protein>
<dbReference type="AlphaFoldDB" id="A0AAU9CSD0"/>
<gene>
    <name evidence="2" type="ORF">MIT9_P0388</name>
</gene>
<dbReference type="EMBL" id="AP024714">
    <property type="protein sequence ID" value="BCX80812.1"/>
    <property type="molecule type" value="Genomic_DNA"/>
</dbReference>
<dbReference type="InterPro" id="IPR036709">
    <property type="entry name" value="Autotransporte_beta_dom_sf"/>
</dbReference>
<dbReference type="SMART" id="SM00869">
    <property type="entry name" value="Autotransporter"/>
    <property type="match status" value="1"/>
</dbReference>
<dbReference type="GO" id="GO:0019867">
    <property type="term" value="C:outer membrane"/>
    <property type="evidence" value="ECO:0007669"/>
    <property type="project" value="InterPro"/>
</dbReference>
<dbReference type="KEGG" id="mcau:MIT9_P0388"/>